<keyword evidence="2" id="KW-0472">Membrane</keyword>
<dbReference type="AlphaFoldDB" id="A0A7Y9YCZ0"/>
<proteinExistence type="predicted"/>
<evidence type="ECO:0000256" key="1">
    <source>
        <dbReference type="SAM" id="MobiDB-lite"/>
    </source>
</evidence>
<keyword evidence="4" id="KW-1185">Reference proteome</keyword>
<dbReference type="RefSeq" id="WP_179529843.1">
    <property type="nucleotide sequence ID" value="NZ_BAAAPP010000002.1"/>
</dbReference>
<sequence>MSDREPEDDNTPWTHQPYGSGANQPPTPPSYPTNPYADPERAAQEGQQPQQGQGTPPPYGQGQPQWGQPGYGTQGYPPPAQQPYGQQYGQQYGQPYGQPYAQQPGYQPFPSVPSHPQANASLVWGIVALGGGFVCGLPLLVGPYAWFLGSRVRREIDEAGGQLGGRSEASAGMILGIIATVLLALGVLAFVAIIAIAAGTSGY</sequence>
<organism evidence="3 4">
    <name type="scientific">Nocardioides marinus</name>
    <dbReference type="NCBI Taxonomy" id="374514"/>
    <lineage>
        <taxon>Bacteria</taxon>
        <taxon>Bacillati</taxon>
        <taxon>Actinomycetota</taxon>
        <taxon>Actinomycetes</taxon>
        <taxon>Propionibacteriales</taxon>
        <taxon>Nocardioidaceae</taxon>
        <taxon>Nocardioides</taxon>
    </lineage>
</organism>
<feature type="transmembrane region" description="Helical" evidence="2">
    <location>
        <begin position="169"/>
        <end position="198"/>
    </location>
</feature>
<feature type="compositionally biased region" description="Low complexity" evidence="1">
    <location>
        <begin position="46"/>
        <end position="68"/>
    </location>
</feature>
<accession>A0A7Y9YCZ0</accession>
<evidence type="ECO:0000313" key="4">
    <source>
        <dbReference type="Proteomes" id="UP000537326"/>
    </source>
</evidence>
<evidence type="ECO:0000256" key="2">
    <source>
        <dbReference type="SAM" id="Phobius"/>
    </source>
</evidence>
<feature type="region of interest" description="Disordered" evidence="1">
    <location>
        <begin position="1"/>
        <end position="112"/>
    </location>
</feature>
<keyword evidence="2" id="KW-0812">Transmembrane</keyword>
<reference evidence="3 4" key="1">
    <citation type="submission" date="2020-07" db="EMBL/GenBank/DDBJ databases">
        <title>Sequencing the genomes of 1000 actinobacteria strains.</title>
        <authorList>
            <person name="Klenk H.-P."/>
        </authorList>
    </citation>
    <scope>NUCLEOTIDE SEQUENCE [LARGE SCALE GENOMIC DNA]</scope>
    <source>
        <strain evidence="3 4">DSM 18248</strain>
    </source>
</reference>
<feature type="compositionally biased region" description="Acidic residues" evidence="1">
    <location>
        <begin position="1"/>
        <end position="10"/>
    </location>
</feature>
<feature type="transmembrane region" description="Helical" evidence="2">
    <location>
        <begin position="122"/>
        <end position="148"/>
    </location>
</feature>
<name>A0A7Y9YCZ0_9ACTN</name>
<comment type="caution">
    <text evidence="3">The sequence shown here is derived from an EMBL/GenBank/DDBJ whole genome shotgun (WGS) entry which is preliminary data.</text>
</comment>
<feature type="compositionally biased region" description="Low complexity" evidence="1">
    <location>
        <begin position="82"/>
        <end position="108"/>
    </location>
</feature>
<keyword evidence="2" id="KW-1133">Transmembrane helix</keyword>
<dbReference type="Proteomes" id="UP000537326">
    <property type="component" value="Unassembled WGS sequence"/>
</dbReference>
<evidence type="ECO:0008006" key="5">
    <source>
        <dbReference type="Google" id="ProtNLM"/>
    </source>
</evidence>
<dbReference type="EMBL" id="JACBZI010000001">
    <property type="protein sequence ID" value="NYI08779.1"/>
    <property type="molecule type" value="Genomic_DNA"/>
</dbReference>
<protein>
    <recommendedName>
        <fullName evidence="5">DUF4190 domain-containing protein</fullName>
    </recommendedName>
</protein>
<gene>
    <name evidence="3" type="ORF">BKA05_000294</name>
</gene>
<evidence type="ECO:0000313" key="3">
    <source>
        <dbReference type="EMBL" id="NYI08779.1"/>
    </source>
</evidence>